<accession>A0ABQ5HZE5</accession>
<reference evidence="1" key="2">
    <citation type="submission" date="2022-01" db="EMBL/GenBank/DDBJ databases">
        <authorList>
            <person name="Yamashiro T."/>
            <person name="Shiraishi A."/>
            <person name="Satake H."/>
            <person name="Nakayama K."/>
        </authorList>
    </citation>
    <scope>NUCLEOTIDE SEQUENCE</scope>
</reference>
<sequence>MSSRGLSEIAAYDTSMEGKYVFAVLALRNLEFNLLPQLELQKDASIADIMSLLHLEGPSAESSEGIRLQPSYGAKMSPNVHCGTELVEAKVVDKAVVTATVASTPEVLALPTKFSKYNGSTKGPITSKIDKQWDESTLLIFRTQA</sequence>
<reference evidence="1" key="1">
    <citation type="journal article" date="2022" name="Int. J. Mol. Sci.">
        <title>Draft Genome of Tanacetum Coccineum: Genomic Comparison of Closely Related Tanacetum-Family Plants.</title>
        <authorList>
            <person name="Yamashiro T."/>
            <person name="Shiraishi A."/>
            <person name="Nakayama K."/>
            <person name="Satake H."/>
        </authorList>
    </citation>
    <scope>NUCLEOTIDE SEQUENCE</scope>
</reference>
<evidence type="ECO:0000313" key="2">
    <source>
        <dbReference type="Proteomes" id="UP001151760"/>
    </source>
</evidence>
<keyword evidence="2" id="KW-1185">Reference proteome</keyword>
<protein>
    <submittedName>
        <fullName evidence="1">Uncharacterized protein</fullName>
    </submittedName>
</protein>
<dbReference type="Proteomes" id="UP001151760">
    <property type="component" value="Unassembled WGS sequence"/>
</dbReference>
<name>A0ABQ5HZE5_9ASTR</name>
<proteinExistence type="predicted"/>
<dbReference type="EMBL" id="BQNB010020182">
    <property type="protein sequence ID" value="GJT93220.1"/>
    <property type="molecule type" value="Genomic_DNA"/>
</dbReference>
<organism evidence="1 2">
    <name type="scientific">Tanacetum coccineum</name>
    <dbReference type="NCBI Taxonomy" id="301880"/>
    <lineage>
        <taxon>Eukaryota</taxon>
        <taxon>Viridiplantae</taxon>
        <taxon>Streptophyta</taxon>
        <taxon>Embryophyta</taxon>
        <taxon>Tracheophyta</taxon>
        <taxon>Spermatophyta</taxon>
        <taxon>Magnoliopsida</taxon>
        <taxon>eudicotyledons</taxon>
        <taxon>Gunneridae</taxon>
        <taxon>Pentapetalae</taxon>
        <taxon>asterids</taxon>
        <taxon>campanulids</taxon>
        <taxon>Asterales</taxon>
        <taxon>Asteraceae</taxon>
        <taxon>Asteroideae</taxon>
        <taxon>Anthemideae</taxon>
        <taxon>Anthemidinae</taxon>
        <taxon>Tanacetum</taxon>
    </lineage>
</organism>
<gene>
    <name evidence="1" type="ORF">Tco_1082065</name>
</gene>
<evidence type="ECO:0000313" key="1">
    <source>
        <dbReference type="EMBL" id="GJT93220.1"/>
    </source>
</evidence>
<comment type="caution">
    <text evidence="1">The sequence shown here is derived from an EMBL/GenBank/DDBJ whole genome shotgun (WGS) entry which is preliminary data.</text>
</comment>